<evidence type="ECO:0000313" key="3">
    <source>
        <dbReference type="EMBL" id="MER2493767.1"/>
    </source>
</evidence>
<organism evidence="3 4">
    <name type="scientific">Catenovulum sediminis</name>
    <dbReference type="NCBI Taxonomy" id="1740262"/>
    <lineage>
        <taxon>Bacteria</taxon>
        <taxon>Pseudomonadati</taxon>
        <taxon>Pseudomonadota</taxon>
        <taxon>Gammaproteobacteria</taxon>
        <taxon>Alteromonadales</taxon>
        <taxon>Alteromonadaceae</taxon>
        <taxon>Catenovulum</taxon>
    </lineage>
</organism>
<keyword evidence="4" id="KW-1185">Reference proteome</keyword>
<sequence length="221" mass="24738">MLLSKTGKIILLALFKGLSALFFVIISFKTFANNAVSDYVIEGKPIKPWKLSVGNAFEWGIPIEDQQGKTKRANLIVSPIEINKPNDAINVKWRGKDKAAWFSNITLNGNKIDLSSVEDKAALNLEIRIHREPTSIAKITMRCNWKNDCQGELPLNPLLSQLPQDEWTALTLPLNCFNQEGQFDFKNVTDMFAISTQGKMELDIANVYLVALPEGNKGCKK</sequence>
<keyword evidence="1" id="KW-1133">Transmembrane helix</keyword>
<evidence type="ECO:0000313" key="4">
    <source>
        <dbReference type="Proteomes" id="UP001467690"/>
    </source>
</evidence>
<dbReference type="Pfam" id="PF18559">
    <property type="entry name" value="Exop_C"/>
    <property type="match status" value="1"/>
</dbReference>
<proteinExistence type="predicted"/>
<accession>A0ABV1RM06</accession>
<protein>
    <submittedName>
        <fullName evidence="3">Glycoside hydrolase</fullName>
    </submittedName>
</protein>
<reference evidence="3 4" key="1">
    <citation type="submission" date="2024-06" db="EMBL/GenBank/DDBJ databases">
        <authorList>
            <person name="Chen R.Y."/>
        </authorList>
    </citation>
    <scope>NUCLEOTIDE SEQUENCE [LARGE SCALE GENOMIC DNA]</scope>
    <source>
        <strain evidence="3 4">D2</strain>
    </source>
</reference>
<dbReference type="RefSeq" id="WP_350402813.1">
    <property type="nucleotide sequence ID" value="NZ_JBELOE010000266.1"/>
</dbReference>
<dbReference type="SUPFAM" id="SSF49785">
    <property type="entry name" value="Galactose-binding domain-like"/>
    <property type="match status" value="1"/>
</dbReference>
<dbReference type="InterPro" id="IPR041443">
    <property type="entry name" value="Exop_C"/>
</dbReference>
<dbReference type="Proteomes" id="UP001467690">
    <property type="component" value="Unassembled WGS sequence"/>
</dbReference>
<keyword evidence="1" id="KW-0812">Transmembrane</keyword>
<dbReference type="GO" id="GO:0016787">
    <property type="term" value="F:hydrolase activity"/>
    <property type="evidence" value="ECO:0007669"/>
    <property type="project" value="UniProtKB-KW"/>
</dbReference>
<feature type="transmembrane region" description="Helical" evidence="1">
    <location>
        <begin position="9"/>
        <end position="28"/>
    </location>
</feature>
<comment type="caution">
    <text evidence="3">The sequence shown here is derived from an EMBL/GenBank/DDBJ whole genome shotgun (WGS) entry which is preliminary data.</text>
</comment>
<evidence type="ECO:0000256" key="1">
    <source>
        <dbReference type="SAM" id="Phobius"/>
    </source>
</evidence>
<dbReference type="EMBL" id="JBELOE010000266">
    <property type="protein sequence ID" value="MER2493767.1"/>
    <property type="molecule type" value="Genomic_DNA"/>
</dbReference>
<dbReference type="Gene3D" id="2.60.120.430">
    <property type="entry name" value="Galactose-binding lectin"/>
    <property type="match status" value="1"/>
</dbReference>
<evidence type="ECO:0000259" key="2">
    <source>
        <dbReference type="Pfam" id="PF18559"/>
    </source>
</evidence>
<name>A0ABV1RM06_9ALTE</name>
<dbReference type="InterPro" id="IPR008979">
    <property type="entry name" value="Galactose-bd-like_sf"/>
</dbReference>
<keyword evidence="1" id="KW-0472">Membrane</keyword>
<gene>
    <name evidence="3" type="ORF">ABS311_17975</name>
</gene>
<feature type="domain" description="ExoP galactose-binding-like" evidence="2">
    <location>
        <begin position="47"/>
        <end position="209"/>
    </location>
</feature>
<keyword evidence="3" id="KW-0378">Hydrolase</keyword>